<keyword evidence="2" id="KW-1185">Reference proteome</keyword>
<organism evidence="1 2">
    <name type="scientific">Paramecium sonneborni</name>
    <dbReference type="NCBI Taxonomy" id="65129"/>
    <lineage>
        <taxon>Eukaryota</taxon>
        <taxon>Sar</taxon>
        <taxon>Alveolata</taxon>
        <taxon>Ciliophora</taxon>
        <taxon>Intramacronucleata</taxon>
        <taxon>Oligohymenophorea</taxon>
        <taxon>Peniculida</taxon>
        <taxon>Parameciidae</taxon>
        <taxon>Paramecium</taxon>
    </lineage>
</organism>
<accession>A0A8S1JUN9</accession>
<dbReference type="AlphaFoldDB" id="A0A8S1JUN9"/>
<protein>
    <submittedName>
        <fullName evidence="1">Uncharacterized protein</fullName>
    </submittedName>
</protein>
<proteinExistence type="predicted"/>
<name>A0A8S1JUN9_9CILI</name>
<gene>
    <name evidence="1" type="ORF">PSON_ATCC_30995.1.T0010549</name>
</gene>
<dbReference type="Proteomes" id="UP000692954">
    <property type="component" value="Unassembled WGS sequence"/>
</dbReference>
<sequence>MLKNFDNKMRQNEQNHKESCYRRRWNMKEQIQTELGKYQIMDILINGDIPIQNVRNIKTYGLFRQYVIEYLITWASKGQKWAKILDKINNWALPLSNLVRGAANMNQDMRYVSNKIREMVKSELRLSKIIQILSRQQKCNNIRLPCQFKKRPYSVNLYIKKTNILINLKEQNDGKIILYQNENKFIFREINL</sequence>
<dbReference type="EMBL" id="CAJJDN010000001">
    <property type="protein sequence ID" value="CAD8046313.1"/>
    <property type="molecule type" value="Genomic_DNA"/>
</dbReference>
<evidence type="ECO:0000313" key="2">
    <source>
        <dbReference type="Proteomes" id="UP000692954"/>
    </source>
</evidence>
<comment type="caution">
    <text evidence="1">The sequence shown here is derived from an EMBL/GenBank/DDBJ whole genome shotgun (WGS) entry which is preliminary data.</text>
</comment>
<reference evidence="1" key="1">
    <citation type="submission" date="2021-01" db="EMBL/GenBank/DDBJ databases">
        <authorList>
            <consortium name="Genoscope - CEA"/>
            <person name="William W."/>
        </authorList>
    </citation>
    <scope>NUCLEOTIDE SEQUENCE</scope>
</reference>
<evidence type="ECO:0000313" key="1">
    <source>
        <dbReference type="EMBL" id="CAD8046313.1"/>
    </source>
</evidence>